<organism evidence="1 2">
    <name type="scientific">Chryseobacterium artocarpi</name>
    <dbReference type="NCBI Taxonomy" id="1414727"/>
    <lineage>
        <taxon>Bacteria</taxon>
        <taxon>Pseudomonadati</taxon>
        <taxon>Bacteroidota</taxon>
        <taxon>Flavobacteriia</taxon>
        <taxon>Flavobacteriales</taxon>
        <taxon>Weeksellaceae</taxon>
        <taxon>Chryseobacterium group</taxon>
        <taxon>Chryseobacterium</taxon>
    </lineage>
</organism>
<dbReference type="NCBIfam" id="TIGR03696">
    <property type="entry name" value="Rhs_assc_core"/>
    <property type="match status" value="1"/>
</dbReference>
<dbReference type="PANTHER" id="PTHR32305">
    <property type="match status" value="1"/>
</dbReference>
<dbReference type="PANTHER" id="PTHR32305:SF15">
    <property type="entry name" value="PROTEIN RHSA-RELATED"/>
    <property type="match status" value="1"/>
</dbReference>
<accession>A0A1B8Z8M6</accession>
<protein>
    <recommendedName>
        <fullName evidence="3">RHS repeat-associated core domain-containing protein</fullName>
    </recommendedName>
</protein>
<dbReference type="EMBL" id="MAYH01000051">
    <property type="protein sequence ID" value="OCA67915.1"/>
    <property type="molecule type" value="Genomic_DNA"/>
</dbReference>
<gene>
    <name evidence="1" type="ORF">BBI01_20710</name>
</gene>
<dbReference type="InterPro" id="IPR022385">
    <property type="entry name" value="Rhs_assc_core"/>
</dbReference>
<dbReference type="Gene3D" id="2.180.10.10">
    <property type="entry name" value="RHS repeat-associated core"/>
    <property type="match status" value="1"/>
</dbReference>
<evidence type="ECO:0000313" key="1">
    <source>
        <dbReference type="EMBL" id="OCA67915.1"/>
    </source>
</evidence>
<evidence type="ECO:0000313" key="2">
    <source>
        <dbReference type="Proteomes" id="UP000092651"/>
    </source>
</evidence>
<name>A0A1B8Z8M6_9FLAO</name>
<keyword evidence="2" id="KW-1185">Reference proteome</keyword>
<proteinExistence type="predicted"/>
<comment type="caution">
    <text evidence="1">The sequence shown here is derived from an EMBL/GenBank/DDBJ whole genome shotgun (WGS) entry which is preliminary data.</text>
</comment>
<dbReference type="AlphaFoldDB" id="A0A1B8Z8M6"/>
<dbReference type="InterPro" id="IPR050708">
    <property type="entry name" value="T6SS_VgrG/RHS"/>
</dbReference>
<evidence type="ECO:0008006" key="3">
    <source>
        <dbReference type="Google" id="ProtNLM"/>
    </source>
</evidence>
<dbReference type="Proteomes" id="UP000092651">
    <property type="component" value="Unassembled WGS sequence"/>
</dbReference>
<sequence length="736" mass="83145">MGGYTRTESKLDFAGNSQTVVTKHKRLNTDTEKVTIETFTYDHQNRLLVHKHMVDSNPEEILSQNKYNELSQLESKKVGGVTLGSSLQQIDYKYNIRGWMTQINDPANLGNDLFGYKINYNKVEGQEIPNNDYLDLKVKPKYNGNIAEVSWKTLTENNEPLKTYGYAYDSLNRLTAGFYQKAGNEFAKEYFERLEYDLNGNITNLQRSAGVLPGSNTALVIDNLKYDYVGNKLIRVTDQQMNPSGYPYMANPGTIGYDNDNVAGNGNMISHPDKGISSIQYNYLNLPKQIVQNDKVTNYIYRADGVKVKKVFGDIETDYLDGFQYRSTKPSEGNLPGGGIISEPDTNEVAVMKLRIIPTSEGYYDALLGQYIYNFIDHLGNVRLSYSDTNKDGSIQPRRYFWRECDKPSGPFNIPNCIDGWKPGEIVEVNNYYPFGLLHNYTATTQNAYQYKYNSKELQETGMYDYGARMYMPDIGRFGTIDPLAEKYPDMSPFTYVANNPVKYTDPTGMWIDIKDGDNTYRYNNGKYYTQNAETKKWDVEASVKSDSYAGQILSALTSITGGDENSFGSQYLNLFANDDINTTIKDSSLNGSYKGLNGATLDGSTVFTAFKQDVTLDTTSGSKQSPFHVTLFHELGHSFSNQVFDNNILRSEWTTIPQESGDRKIPKSEVYSSTIENVLRAEQNLPLRLNYSPGTTNTQLIQKVSTVPLINNVIYKLNPATQNIFNSIIQSKKSK</sequence>
<reference evidence="1 2" key="1">
    <citation type="submission" date="2016-07" db="EMBL/GenBank/DDBJ databases">
        <authorList>
            <person name="Jeong J.-J."/>
            <person name="Kim D.W."/>
            <person name="Sang M.K."/>
            <person name="Choi I.-G."/>
            <person name="Kim K.D."/>
        </authorList>
    </citation>
    <scope>NUCLEOTIDE SEQUENCE [LARGE SCALE GENOMIC DNA]</scope>
    <source>
        <strain evidence="1 2">UTM-3</strain>
    </source>
</reference>